<evidence type="ECO:0008006" key="4">
    <source>
        <dbReference type="Google" id="ProtNLM"/>
    </source>
</evidence>
<evidence type="ECO:0000313" key="3">
    <source>
        <dbReference type="Proteomes" id="UP000190814"/>
    </source>
</evidence>
<feature type="transmembrane region" description="Helical" evidence="1">
    <location>
        <begin position="12"/>
        <end position="34"/>
    </location>
</feature>
<dbReference type="Proteomes" id="UP000190814">
    <property type="component" value="Unassembled WGS sequence"/>
</dbReference>
<feature type="transmembrane region" description="Helical" evidence="1">
    <location>
        <begin position="106"/>
        <end position="126"/>
    </location>
</feature>
<keyword evidence="1" id="KW-0472">Membrane</keyword>
<organism evidence="2 3">
    <name type="scientific">Eubacterium uniforme</name>
    <dbReference type="NCBI Taxonomy" id="39495"/>
    <lineage>
        <taxon>Bacteria</taxon>
        <taxon>Bacillati</taxon>
        <taxon>Bacillota</taxon>
        <taxon>Clostridia</taxon>
        <taxon>Eubacteriales</taxon>
        <taxon>Eubacteriaceae</taxon>
        <taxon>Eubacterium</taxon>
    </lineage>
</organism>
<reference evidence="2 3" key="1">
    <citation type="submission" date="2017-02" db="EMBL/GenBank/DDBJ databases">
        <authorList>
            <person name="Peterson S.W."/>
        </authorList>
    </citation>
    <scope>NUCLEOTIDE SEQUENCE [LARGE SCALE GENOMIC DNA]</scope>
    <source>
        <strain evidence="2 3">ATCC 35992</strain>
    </source>
</reference>
<name>A0A1T4W277_9FIRM</name>
<sequence>MIKSIKIQLLHILKSKSAVLVFFVLMYATGSNFINNMNRNHEMLYVSEMFDITKMLTLSDWTKVGYYIMQYYPLLIVIPTASIYISDKKSGMDVYIISKVGRKNYIFGKMISVFLATLIIFTVPFITELIISCVCFDTSSVGDPSRFQYFDTIVDDGKIVLGWLYVKNRFVYAAVWIIMFGIVSAILATFNFAITLLPVFRYRITTFFPIYILLHIINMIGKNINIKYTTYYHFILRMFETTKIKNYHAYAYFLFTLLIISVIIVWYIIKNRDIVND</sequence>
<dbReference type="STRING" id="39495.SAMN02745111_02207"/>
<proteinExistence type="predicted"/>
<dbReference type="OrthoDB" id="2966886at2"/>
<dbReference type="AlphaFoldDB" id="A0A1T4W277"/>
<gene>
    <name evidence="2" type="ORF">SAMN02745111_02207</name>
</gene>
<feature type="transmembrane region" description="Helical" evidence="1">
    <location>
        <begin position="170"/>
        <end position="197"/>
    </location>
</feature>
<keyword evidence="1" id="KW-0812">Transmembrane</keyword>
<keyword evidence="1" id="KW-1133">Transmembrane helix</keyword>
<keyword evidence="3" id="KW-1185">Reference proteome</keyword>
<feature type="transmembrane region" description="Helical" evidence="1">
    <location>
        <begin position="204"/>
        <end position="221"/>
    </location>
</feature>
<evidence type="ECO:0000256" key="1">
    <source>
        <dbReference type="SAM" id="Phobius"/>
    </source>
</evidence>
<dbReference type="EMBL" id="FUXZ01000015">
    <property type="protein sequence ID" value="SKA71370.1"/>
    <property type="molecule type" value="Genomic_DNA"/>
</dbReference>
<evidence type="ECO:0000313" key="2">
    <source>
        <dbReference type="EMBL" id="SKA71370.1"/>
    </source>
</evidence>
<feature type="transmembrane region" description="Helical" evidence="1">
    <location>
        <begin position="249"/>
        <end position="269"/>
    </location>
</feature>
<protein>
    <recommendedName>
        <fullName evidence="4">ABC-2 family transporter protein</fullName>
    </recommendedName>
</protein>
<feature type="transmembrane region" description="Helical" evidence="1">
    <location>
        <begin position="64"/>
        <end position="85"/>
    </location>
</feature>
<accession>A0A1T4W277</accession>